<feature type="transmembrane region" description="Helical" evidence="7">
    <location>
        <begin position="178"/>
        <end position="198"/>
    </location>
</feature>
<dbReference type="Proteomes" id="UP001208567">
    <property type="component" value="Unassembled WGS sequence"/>
</dbReference>
<evidence type="ECO:0000256" key="1">
    <source>
        <dbReference type="ARBA" id="ARBA00004651"/>
    </source>
</evidence>
<dbReference type="Pfam" id="PF05977">
    <property type="entry name" value="MFS_3"/>
    <property type="match status" value="1"/>
</dbReference>
<evidence type="ECO:0000256" key="3">
    <source>
        <dbReference type="ARBA" id="ARBA00022475"/>
    </source>
</evidence>
<dbReference type="PANTHER" id="PTHR23513">
    <property type="entry name" value="INTEGRAL MEMBRANE EFFLUX PROTEIN-RELATED"/>
    <property type="match status" value="1"/>
</dbReference>
<keyword evidence="6 7" id="KW-0472">Membrane</keyword>
<comment type="caution">
    <text evidence="9">The sequence shown here is derived from an EMBL/GenBank/DDBJ whole genome shotgun (WGS) entry which is preliminary data.</text>
</comment>
<dbReference type="Gene3D" id="1.20.1250.20">
    <property type="entry name" value="MFS general substrate transporter like domains"/>
    <property type="match status" value="1"/>
</dbReference>
<gene>
    <name evidence="9" type="ORF">bsdE14_02630</name>
</gene>
<protein>
    <submittedName>
        <fullName evidence="9">MFS transporter</fullName>
    </submittedName>
</protein>
<feature type="transmembrane region" description="Helical" evidence="7">
    <location>
        <begin position="326"/>
        <end position="344"/>
    </location>
</feature>
<name>A0ABQ5N0Y0_9CLOT</name>
<keyword evidence="2" id="KW-0813">Transport</keyword>
<accession>A0ABQ5N0Y0</accession>
<keyword evidence="4 7" id="KW-0812">Transmembrane</keyword>
<feature type="transmembrane region" description="Helical" evidence="7">
    <location>
        <begin position="56"/>
        <end position="76"/>
    </location>
</feature>
<keyword evidence="3" id="KW-1003">Cell membrane</keyword>
<evidence type="ECO:0000256" key="5">
    <source>
        <dbReference type="ARBA" id="ARBA00022989"/>
    </source>
</evidence>
<evidence type="ECO:0000256" key="4">
    <source>
        <dbReference type="ARBA" id="ARBA00022692"/>
    </source>
</evidence>
<organism evidence="9 10">
    <name type="scientific">Clostridium omnivorum</name>
    <dbReference type="NCBI Taxonomy" id="1604902"/>
    <lineage>
        <taxon>Bacteria</taxon>
        <taxon>Bacillati</taxon>
        <taxon>Bacillota</taxon>
        <taxon>Clostridia</taxon>
        <taxon>Eubacteriales</taxon>
        <taxon>Clostridiaceae</taxon>
        <taxon>Clostridium</taxon>
    </lineage>
</organism>
<feature type="transmembrane region" description="Helical" evidence="7">
    <location>
        <begin position="114"/>
        <end position="130"/>
    </location>
</feature>
<feature type="transmembrane region" description="Helical" evidence="7">
    <location>
        <begin position="236"/>
        <end position="256"/>
    </location>
</feature>
<dbReference type="CDD" id="cd06173">
    <property type="entry name" value="MFS_MefA_like"/>
    <property type="match status" value="1"/>
</dbReference>
<dbReference type="PROSITE" id="PS50850">
    <property type="entry name" value="MFS"/>
    <property type="match status" value="1"/>
</dbReference>
<sequence length="421" mass="46319">MNSNNSAKLFLKNNFHALTHKNFRYYWMGQCVSLIGTWMQNIGQSWLVLSLTGSPFLLGLVGTIQFLPITVFSLFAGVIIDKFPKKKILLFTQIVSMLLAFALSALVFTKTIKYQYIIILAFILGCNNTIDTPTRQSFTIEVAGKEDLMNAIALNSATFNLARIIGPAVGALLMAYLGAGWCFLFNGLSFIAVIYGLLQIKAVPYVRMKQKETGVLKEIIDGLKYIKGNKNLMQSILLTTIMGIFAFNYSVLIPVFTKNVLMMQEKTYGFLMSSLGVGSLIGALGVSLKSKRGPKMTAMIRSIVIVSILLICTGLTRYYYITALSLAVTGVFNIMFSTTANSTLQINSKDEYRGRVMSVYSLVFAGSTPIGNMFSGYTADKFGVSAAFILSGGIALTLLVIVVIIFRNKITDDEKLILNDI</sequence>
<comment type="subcellular location">
    <subcellularLocation>
        <location evidence="1">Cell membrane</location>
        <topology evidence="1">Multi-pass membrane protein</topology>
    </subcellularLocation>
</comment>
<evidence type="ECO:0000313" key="9">
    <source>
        <dbReference type="EMBL" id="GLC28853.1"/>
    </source>
</evidence>
<dbReference type="InterPro" id="IPR020846">
    <property type="entry name" value="MFS_dom"/>
</dbReference>
<feature type="domain" description="Major facilitator superfamily (MFS) profile" evidence="8">
    <location>
        <begin position="1"/>
        <end position="410"/>
    </location>
</feature>
<proteinExistence type="predicted"/>
<dbReference type="InterPro" id="IPR036259">
    <property type="entry name" value="MFS_trans_sf"/>
</dbReference>
<feature type="transmembrane region" description="Helical" evidence="7">
    <location>
        <begin position="88"/>
        <end position="108"/>
    </location>
</feature>
<keyword evidence="10" id="KW-1185">Reference proteome</keyword>
<feature type="transmembrane region" description="Helical" evidence="7">
    <location>
        <begin position="268"/>
        <end position="288"/>
    </location>
</feature>
<evidence type="ECO:0000256" key="7">
    <source>
        <dbReference type="SAM" id="Phobius"/>
    </source>
</evidence>
<evidence type="ECO:0000256" key="2">
    <source>
        <dbReference type="ARBA" id="ARBA00022448"/>
    </source>
</evidence>
<feature type="transmembrane region" description="Helical" evidence="7">
    <location>
        <begin position="300"/>
        <end position="320"/>
    </location>
</feature>
<evidence type="ECO:0000313" key="10">
    <source>
        <dbReference type="Proteomes" id="UP001208567"/>
    </source>
</evidence>
<feature type="transmembrane region" description="Helical" evidence="7">
    <location>
        <begin position="386"/>
        <end position="406"/>
    </location>
</feature>
<dbReference type="EMBL" id="BRXR01000001">
    <property type="protein sequence ID" value="GLC28853.1"/>
    <property type="molecule type" value="Genomic_DNA"/>
</dbReference>
<evidence type="ECO:0000259" key="8">
    <source>
        <dbReference type="PROSITE" id="PS50850"/>
    </source>
</evidence>
<dbReference type="RefSeq" id="WP_264848124.1">
    <property type="nucleotide sequence ID" value="NZ_BRXR01000001.1"/>
</dbReference>
<feature type="transmembrane region" description="Helical" evidence="7">
    <location>
        <begin position="151"/>
        <end position="172"/>
    </location>
</feature>
<evidence type="ECO:0000256" key="6">
    <source>
        <dbReference type="ARBA" id="ARBA00023136"/>
    </source>
</evidence>
<feature type="transmembrane region" description="Helical" evidence="7">
    <location>
        <begin position="356"/>
        <end position="374"/>
    </location>
</feature>
<dbReference type="PANTHER" id="PTHR23513:SF11">
    <property type="entry name" value="STAPHYLOFERRIN A TRANSPORTER"/>
    <property type="match status" value="1"/>
</dbReference>
<reference evidence="9 10" key="1">
    <citation type="journal article" date="2024" name="Int. J. Syst. Evol. Microbiol.">
        <title>Clostridium omnivorum sp. nov., isolated from anoxic soil under the treatment of reductive soil disinfestation.</title>
        <authorList>
            <person name="Ueki A."/>
            <person name="Tonouchi A."/>
            <person name="Kaku N."/>
            <person name="Honma S."/>
            <person name="Ueki K."/>
        </authorList>
    </citation>
    <scope>NUCLEOTIDE SEQUENCE [LARGE SCALE GENOMIC DNA]</scope>
    <source>
        <strain evidence="9 10">E14</strain>
    </source>
</reference>
<keyword evidence="5 7" id="KW-1133">Transmembrane helix</keyword>
<dbReference type="SUPFAM" id="SSF103473">
    <property type="entry name" value="MFS general substrate transporter"/>
    <property type="match status" value="1"/>
</dbReference>
<dbReference type="InterPro" id="IPR010290">
    <property type="entry name" value="TM_effector"/>
</dbReference>